<accession>A0A6L8ML61</accession>
<comment type="caution">
    <text evidence="2">The sequence shown here is derived from an EMBL/GenBank/DDBJ whole genome shotgun (WGS) entry which is preliminary data.</text>
</comment>
<dbReference type="PANTHER" id="PTHR12526">
    <property type="entry name" value="GLYCOSYLTRANSFERASE"/>
    <property type="match status" value="1"/>
</dbReference>
<reference evidence="2 3" key="1">
    <citation type="submission" date="2019-12" db="EMBL/GenBank/DDBJ databases">
        <title>Novel species isolated from a subtropical stream in China.</title>
        <authorList>
            <person name="Lu H."/>
        </authorList>
    </citation>
    <scope>NUCLEOTIDE SEQUENCE [LARGE SCALE GENOMIC DNA]</scope>
    <source>
        <strain evidence="2 3">FT50W</strain>
    </source>
</reference>
<evidence type="ECO:0000259" key="1">
    <source>
        <dbReference type="Pfam" id="PF13579"/>
    </source>
</evidence>
<name>A0A6L8ML61_9BURK</name>
<dbReference type="Proteomes" id="UP000474565">
    <property type="component" value="Unassembled WGS sequence"/>
</dbReference>
<dbReference type="Pfam" id="PF13579">
    <property type="entry name" value="Glyco_trans_4_4"/>
    <property type="match status" value="1"/>
</dbReference>
<evidence type="ECO:0000313" key="2">
    <source>
        <dbReference type="EMBL" id="MYM82951.1"/>
    </source>
</evidence>
<sequence length="376" mass="40901">MKVLVLASLAESLANFRGKLLLALTQSGAEVHAAAPALSADATASAAMARIGVRCHDIPLARTGLNPWRDGATVLALYRRLRQVRPTHFLAYTIKPVIYGIVAAWLAGVPQRTALITGLGYAFNAEARGLRGLLQRLLRLMYRFALARATRVIFQNPDDRALFIQLDLVAPEKTVVVNGSGIPLEDFPQQPLPPQGPCHFLLIARLLGDKGIHEYIAAARLVKQRHPDRAVFHLVGWIDSNPAAIKQSDLDSWIAEGLIQFHGKLSNVRPPLTACHVYVLPSYREGTPRTVLEAMATGRAVITTNAPGCRETVTDGDNGYLVPVADADALAAAMLRFLDQPALIAAMGQRGRDIAADKYDVHKVNAHMLHHMGVTR</sequence>
<keyword evidence="2" id="KW-0808">Transferase</keyword>
<dbReference type="InterPro" id="IPR028098">
    <property type="entry name" value="Glyco_trans_4-like_N"/>
</dbReference>
<dbReference type="GO" id="GO:0016757">
    <property type="term" value="F:glycosyltransferase activity"/>
    <property type="evidence" value="ECO:0007669"/>
    <property type="project" value="UniProtKB-ARBA"/>
</dbReference>
<dbReference type="Gene3D" id="3.40.50.2000">
    <property type="entry name" value="Glycogen Phosphorylase B"/>
    <property type="match status" value="2"/>
</dbReference>
<evidence type="ECO:0000313" key="3">
    <source>
        <dbReference type="Proteomes" id="UP000474565"/>
    </source>
</evidence>
<dbReference type="Pfam" id="PF13692">
    <property type="entry name" value="Glyco_trans_1_4"/>
    <property type="match status" value="1"/>
</dbReference>
<gene>
    <name evidence="2" type="ORF">GTP44_13410</name>
</gene>
<dbReference type="SUPFAM" id="SSF53756">
    <property type="entry name" value="UDP-Glycosyltransferase/glycogen phosphorylase"/>
    <property type="match status" value="1"/>
</dbReference>
<protein>
    <submittedName>
        <fullName evidence="2">Glycosyltransferase</fullName>
    </submittedName>
</protein>
<dbReference type="EMBL" id="WWCP01000014">
    <property type="protein sequence ID" value="MYM82951.1"/>
    <property type="molecule type" value="Genomic_DNA"/>
</dbReference>
<dbReference type="RefSeq" id="WP_161019834.1">
    <property type="nucleotide sequence ID" value="NZ_WWCP01000014.1"/>
</dbReference>
<feature type="domain" description="Glycosyltransferase subfamily 4-like N-terminal" evidence="1">
    <location>
        <begin position="20"/>
        <end position="177"/>
    </location>
</feature>
<proteinExistence type="predicted"/>
<dbReference type="CDD" id="cd03808">
    <property type="entry name" value="GT4_CapM-like"/>
    <property type="match status" value="1"/>
</dbReference>
<organism evidence="2 3">
    <name type="scientific">Duganella lactea</name>
    <dbReference type="NCBI Taxonomy" id="2692173"/>
    <lineage>
        <taxon>Bacteria</taxon>
        <taxon>Pseudomonadati</taxon>
        <taxon>Pseudomonadota</taxon>
        <taxon>Betaproteobacteria</taxon>
        <taxon>Burkholderiales</taxon>
        <taxon>Oxalobacteraceae</taxon>
        <taxon>Telluria group</taxon>
        <taxon>Duganella</taxon>
    </lineage>
</organism>
<dbReference type="PANTHER" id="PTHR12526:SF638">
    <property type="entry name" value="SPORE COAT PROTEIN SA"/>
    <property type="match status" value="1"/>
</dbReference>
<dbReference type="AlphaFoldDB" id="A0A6L8ML61"/>